<dbReference type="InterPro" id="IPR008278">
    <property type="entry name" value="4-PPantetheinyl_Trfase_dom"/>
</dbReference>
<accession>A0A1I5B0T1</accession>
<dbReference type="InterPro" id="IPR050559">
    <property type="entry name" value="P-Pant_transferase_sf"/>
</dbReference>
<evidence type="ECO:0000313" key="5">
    <source>
        <dbReference type="EMBL" id="SFN68240.1"/>
    </source>
</evidence>
<dbReference type="GO" id="GO:0000287">
    <property type="term" value="F:magnesium ion binding"/>
    <property type="evidence" value="ECO:0007669"/>
    <property type="project" value="InterPro"/>
</dbReference>
<dbReference type="Pfam" id="PF22624">
    <property type="entry name" value="AASDHPPT_N"/>
    <property type="match status" value="1"/>
</dbReference>
<dbReference type="AlphaFoldDB" id="A0A1I5B0T1"/>
<name>A0A1I5B0T1_9PROT</name>
<comment type="similarity">
    <text evidence="1">Belongs to the P-Pant transferase superfamily. Gsp/Sfp/HetI/AcpT family.</text>
</comment>
<gene>
    <name evidence="5" type="ORF">SAMN05216386_1613</name>
</gene>
<dbReference type="SUPFAM" id="SSF56214">
    <property type="entry name" value="4'-phosphopantetheinyl transferase"/>
    <property type="match status" value="2"/>
</dbReference>
<evidence type="ECO:0000259" key="4">
    <source>
        <dbReference type="Pfam" id="PF22624"/>
    </source>
</evidence>
<feature type="domain" description="4'-phosphopantetheinyl transferase N-terminal" evidence="4">
    <location>
        <begin position="31"/>
        <end position="113"/>
    </location>
</feature>
<keyword evidence="2 5" id="KW-0808">Transferase</keyword>
<dbReference type="GO" id="GO:0005829">
    <property type="term" value="C:cytosol"/>
    <property type="evidence" value="ECO:0007669"/>
    <property type="project" value="TreeGrafter"/>
</dbReference>
<keyword evidence="6" id="KW-1185">Reference proteome</keyword>
<proteinExistence type="inferred from homology"/>
<dbReference type="GO" id="GO:0008897">
    <property type="term" value="F:holo-[acyl-carrier-protein] synthase activity"/>
    <property type="evidence" value="ECO:0007669"/>
    <property type="project" value="InterPro"/>
</dbReference>
<dbReference type="Proteomes" id="UP000183107">
    <property type="component" value="Unassembled WGS sequence"/>
</dbReference>
<feature type="domain" description="4'-phosphopantetheinyl transferase" evidence="3">
    <location>
        <begin position="119"/>
        <end position="204"/>
    </location>
</feature>
<dbReference type="PANTHER" id="PTHR12215:SF10">
    <property type="entry name" value="L-AMINOADIPATE-SEMIALDEHYDE DEHYDROGENASE-PHOSPHOPANTETHEINYL TRANSFERASE"/>
    <property type="match status" value="1"/>
</dbReference>
<dbReference type="EMBL" id="FOVJ01000002">
    <property type="protein sequence ID" value="SFN68240.1"/>
    <property type="molecule type" value="Genomic_DNA"/>
</dbReference>
<dbReference type="GO" id="GO:0019878">
    <property type="term" value="P:lysine biosynthetic process via aminoadipic acid"/>
    <property type="evidence" value="ECO:0007669"/>
    <property type="project" value="TreeGrafter"/>
</dbReference>
<evidence type="ECO:0000256" key="2">
    <source>
        <dbReference type="ARBA" id="ARBA00022679"/>
    </source>
</evidence>
<reference evidence="6" key="1">
    <citation type="submission" date="2016-10" db="EMBL/GenBank/DDBJ databases">
        <authorList>
            <person name="Varghese N."/>
        </authorList>
    </citation>
    <scope>NUCLEOTIDE SEQUENCE [LARGE SCALE GENOMIC DNA]</scope>
    <source>
        <strain evidence="6">Nsp8</strain>
    </source>
</reference>
<dbReference type="PANTHER" id="PTHR12215">
    <property type="entry name" value="PHOSPHOPANTETHEINE TRANSFERASE"/>
    <property type="match status" value="1"/>
</dbReference>
<organism evidence="5 6">
    <name type="scientific">Nitrosospira briensis</name>
    <dbReference type="NCBI Taxonomy" id="35799"/>
    <lineage>
        <taxon>Bacteria</taxon>
        <taxon>Pseudomonadati</taxon>
        <taxon>Pseudomonadota</taxon>
        <taxon>Betaproteobacteria</taxon>
        <taxon>Nitrosomonadales</taxon>
        <taxon>Nitrosomonadaceae</taxon>
        <taxon>Nitrosospira</taxon>
    </lineage>
</organism>
<evidence type="ECO:0000313" key="6">
    <source>
        <dbReference type="Proteomes" id="UP000183107"/>
    </source>
</evidence>
<dbReference type="Gene3D" id="3.90.470.20">
    <property type="entry name" value="4'-phosphopantetheinyl transferase domain"/>
    <property type="match status" value="2"/>
</dbReference>
<dbReference type="OrthoDB" id="9808281at2"/>
<sequence>MNPMTSPSPIELHAGTVHLWYTSVAQTGIPFDDLLSVLDEEERDRAARFHFERDRKLFVLGRAFLRCLLARYTGAHPARIRFKQNQYGKLFLEYPVSSVQFNVAHSGDCIIHAVARGTGVGVDVETFRDFEEPETISSYFAPGEQAWLLAMDSHEVNAGFFTLWTCKEAYIKALGLGLSKPLDSFEISLAKSREPKILFDSDDNTLPNSWRLLLFEPGRNVLGCVAVDIASKVVELRDYGSGVLLERLFSEVRDHSAQ</sequence>
<protein>
    <submittedName>
        <fullName evidence="5">4'-phosphopantetheinyl transferase</fullName>
    </submittedName>
</protein>
<evidence type="ECO:0000259" key="3">
    <source>
        <dbReference type="Pfam" id="PF01648"/>
    </source>
</evidence>
<dbReference type="InterPro" id="IPR055066">
    <property type="entry name" value="AASDHPPT_N"/>
</dbReference>
<dbReference type="InterPro" id="IPR037143">
    <property type="entry name" value="4-PPantetheinyl_Trfase_dom_sf"/>
</dbReference>
<evidence type="ECO:0000256" key="1">
    <source>
        <dbReference type="ARBA" id="ARBA00010990"/>
    </source>
</evidence>
<dbReference type="Pfam" id="PF01648">
    <property type="entry name" value="ACPS"/>
    <property type="match status" value="1"/>
</dbReference>
<dbReference type="RefSeq" id="WP_074796382.1">
    <property type="nucleotide sequence ID" value="NZ_FOVJ01000002.1"/>
</dbReference>